<comment type="catalytic activity">
    <reaction evidence="4 8">
        <text>(2R)-2-phosphoglycerate = (2R)-3-phosphoglycerate</text>
        <dbReference type="Rhea" id="RHEA:15901"/>
        <dbReference type="ChEBI" id="CHEBI:58272"/>
        <dbReference type="ChEBI" id="CHEBI:58289"/>
        <dbReference type="EC" id="5.4.2.11"/>
    </reaction>
</comment>
<dbReference type="InterPro" id="IPR001345">
    <property type="entry name" value="PG/BPGM_mutase_AS"/>
</dbReference>
<gene>
    <name evidence="4" type="primary">gpmA</name>
    <name evidence="9" type="ORF">FHW23_003373</name>
</gene>
<feature type="binding site" evidence="4 6">
    <location>
        <begin position="183"/>
        <end position="184"/>
    </location>
    <ligand>
        <name>substrate</name>
    </ligand>
</feature>
<feature type="active site" description="Proton donor/acceptor" evidence="4 5">
    <location>
        <position position="87"/>
    </location>
</feature>
<protein>
    <recommendedName>
        <fullName evidence="4 8">2,3-bisphosphoglycerate-dependent phosphoglycerate mutase</fullName>
        <shortName evidence="4">BPG-dependent PGAM</shortName>
        <shortName evidence="4">PGAM</shortName>
        <shortName evidence="4">Phosphoglyceromutase</shortName>
        <shortName evidence="4">dPGM</shortName>
        <ecNumber evidence="4 8">5.4.2.11</ecNumber>
    </recommendedName>
</protein>
<evidence type="ECO:0000256" key="7">
    <source>
        <dbReference type="PIRSR" id="PIRSR613078-3"/>
    </source>
</evidence>
<sequence>MSGALVLLRHGESTTNQAGTFTGLVDVPLTSRGEEQARQAGRLLAAHHVIPDLILTSTLQRAVHTADLVSDVLGRDIPTTAVWEFNERNYGALTGMTKAAARAALGEVEYMRLRRSRDGRPAPMPLRQWLTLRRSPALRGLGRAAVRRTEALSDVITRIRPVLHDRLLPAVAAGRMVLVVAHGNSLRALCACIDDLSDAELAELNLPTGQPLLYRPNGAGSLQPRGGKYLDPASHHAAALVAAEGGT</sequence>
<dbReference type="EC" id="5.4.2.11" evidence="4 8"/>
<evidence type="ECO:0000256" key="5">
    <source>
        <dbReference type="PIRSR" id="PIRSR613078-1"/>
    </source>
</evidence>
<accession>A0AAW3TBQ8</accession>
<dbReference type="PANTHER" id="PTHR11931">
    <property type="entry name" value="PHOSPHOGLYCERATE MUTASE"/>
    <property type="match status" value="1"/>
</dbReference>
<feature type="binding site" evidence="4 6">
    <location>
        <begin position="114"/>
        <end position="115"/>
    </location>
    <ligand>
        <name>substrate</name>
    </ligand>
</feature>
<dbReference type="InterPro" id="IPR005952">
    <property type="entry name" value="Phosphogly_mut1"/>
</dbReference>
<keyword evidence="3 4" id="KW-0413">Isomerase</keyword>
<proteinExistence type="inferred from homology"/>
<dbReference type="NCBIfam" id="TIGR01258">
    <property type="entry name" value="pgm_1"/>
    <property type="match status" value="1"/>
</dbReference>
<evidence type="ECO:0000256" key="4">
    <source>
        <dbReference type="HAMAP-Rule" id="MF_01039"/>
    </source>
</evidence>
<dbReference type="GO" id="GO:0006094">
    <property type="term" value="P:gluconeogenesis"/>
    <property type="evidence" value="ECO:0007669"/>
    <property type="project" value="UniProtKB-UniRule"/>
</dbReference>
<feature type="site" description="Transition state stabilizer" evidence="4 7">
    <location>
        <position position="182"/>
    </location>
</feature>
<dbReference type="SUPFAM" id="SSF53254">
    <property type="entry name" value="Phosphoglycerate mutase-like"/>
    <property type="match status" value="1"/>
</dbReference>
<feature type="active site" description="Tele-phosphohistidine intermediate" evidence="4 5">
    <location>
        <position position="10"/>
    </location>
</feature>
<evidence type="ECO:0000256" key="3">
    <source>
        <dbReference type="ARBA" id="ARBA00023235"/>
    </source>
</evidence>
<dbReference type="PROSITE" id="PS00175">
    <property type="entry name" value="PG_MUTASE"/>
    <property type="match status" value="1"/>
</dbReference>
<dbReference type="InterPro" id="IPR013078">
    <property type="entry name" value="His_Pase_superF_clade-1"/>
</dbReference>
<feature type="binding site" evidence="4 6">
    <location>
        <begin position="87"/>
        <end position="90"/>
    </location>
    <ligand>
        <name>substrate</name>
    </ligand>
</feature>
<dbReference type="Pfam" id="PF00300">
    <property type="entry name" value="His_Phos_1"/>
    <property type="match status" value="1"/>
</dbReference>
<dbReference type="InterPro" id="IPR029033">
    <property type="entry name" value="His_PPase_superfam"/>
</dbReference>
<comment type="function">
    <text evidence="4 8">Catalyzes the interconversion of 2-phosphoglycerate and 3-phosphoglycerate.</text>
</comment>
<reference evidence="9 10" key="1">
    <citation type="submission" date="2020-07" db="EMBL/GenBank/DDBJ databases">
        <title>Above-ground endophytic microbial communities from plants in different locations in the United States.</title>
        <authorList>
            <person name="Frank C."/>
        </authorList>
    </citation>
    <scope>NUCLEOTIDE SEQUENCE [LARGE SCALE GENOMIC DNA]</scope>
    <source>
        <strain evidence="9 10">WPL5_2</strain>
    </source>
</reference>
<dbReference type="RefSeq" id="WP_182516996.1">
    <property type="nucleotide sequence ID" value="NZ_JACGXP010000007.1"/>
</dbReference>
<feature type="binding site" evidence="4 6">
    <location>
        <position position="61"/>
    </location>
    <ligand>
        <name>substrate</name>
    </ligand>
</feature>
<dbReference type="GO" id="GO:0004619">
    <property type="term" value="F:phosphoglycerate mutase activity"/>
    <property type="evidence" value="ECO:0007669"/>
    <property type="project" value="UniProtKB-UniRule"/>
</dbReference>
<dbReference type="AlphaFoldDB" id="A0AAW3TBQ8"/>
<dbReference type="SMART" id="SM00855">
    <property type="entry name" value="PGAM"/>
    <property type="match status" value="1"/>
</dbReference>
<name>A0AAW3TBQ8_9MICO</name>
<dbReference type="CDD" id="cd07067">
    <property type="entry name" value="HP_PGM_like"/>
    <property type="match status" value="1"/>
</dbReference>
<dbReference type="PIRSF" id="PIRSF000709">
    <property type="entry name" value="6PFK_2-Ptase"/>
    <property type="match status" value="1"/>
</dbReference>
<keyword evidence="2 4" id="KW-0324">Glycolysis</keyword>
<evidence type="ECO:0000256" key="1">
    <source>
        <dbReference type="ARBA" id="ARBA00006717"/>
    </source>
</evidence>
<comment type="caution">
    <text evidence="9">The sequence shown here is derived from an EMBL/GenBank/DDBJ whole genome shotgun (WGS) entry which is preliminary data.</text>
</comment>
<evidence type="ECO:0000256" key="8">
    <source>
        <dbReference type="RuleBase" id="RU004512"/>
    </source>
</evidence>
<dbReference type="GO" id="GO:0006096">
    <property type="term" value="P:glycolytic process"/>
    <property type="evidence" value="ECO:0007669"/>
    <property type="project" value="UniProtKB-UniRule"/>
</dbReference>
<feature type="binding site" evidence="4 6">
    <location>
        <position position="98"/>
    </location>
    <ligand>
        <name>substrate</name>
    </ligand>
</feature>
<evidence type="ECO:0000313" key="9">
    <source>
        <dbReference type="EMBL" id="MBA8992085.1"/>
    </source>
</evidence>
<dbReference type="EMBL" id="JACGXP010000007">
    <property type="protein sequence ID" value="MBA8992085.1"/>
    <property type="molecule type" value="Genomic_DNA"/>
</dbReference>
<keyword evidence="4" id="KW-0312">Gluconeogenesis</keyword>
<feature type="binding site" evidence="4 6">
    <location>
        <begin position="22"/>
        <end position="23"/>
    </location>
    <ligand>
        <name>substrate</name>
    </ligand>
</feature>
<comment type="pathway">
    <text evidence="4 8">Carbohydrate degradation; glycolysis; pyruvate from D-glyceraldehyde 3-phosphate: step 3/5.</text>
</comment>
<evidence type="ECO:0000313" key="10">
    <source>
        <dbReference type="Proteomes" id="UP000590225"/>
    </source>
</evidence>
<dbReference type="Proteomes" id="UP000590225">
    <property type="component" value="Unassembled WGS sequence"/>
</dbReference>
<comment type="similarity">
    <text evidence="1 4">Belongs to the phosphoglycerate mutase family. BPG-dependent PGAM subfamily.</text>
</comment>
<evidence type="ECO:0000256" key="6">
    <source>
        <dbReference type="PIRSR" id="PIRSR613078-2"/>
    </source>
</evidence>
<dbReference type="Gene3D" id="3.40.50.1240">
    <property type="entry name" value="Phosphoglycerate mutase-like"/>
    <property type="match status" value="1"/>
</dbReference>
<evidence type="ECO:0000256" key="2">
    <source>
        <dbReference type="ARBA" id="ARBA00023152"/>
    </source>
</evidence>
<feature type="binding site" evidence="4 6">
    <location>
        <begin position="9"/>
        <end position="16"/>
    </location>
    <ligand>
        <name>substrate</name>
    </ligand>
</feature>
<organism evidence="9 10">
    <name type="scientific">Curtobacterium pusillum</name>
    <dbReference type="NCBI Taxonomy" id="69373"/>
    <lineage>
        <taxon>Bacteria</taxon>
        <taxon>Bacillati</taxon>
        <taxon>Actinomycetota</taxon>
        <taxon>Actinomycetes</taxon>
        <taxon>Micrococcales</taxon>
        <taxon>Microbacteriaceae</taxon>
        <taxon>Curtobacterium</taxon>
    </lineage>
</organism>
<dbReference type="HAMAP" id="MF_01039">
    <property type="entry name" value="PGAM_GpmA"/>
    <property type="match status" value="1"/>
</dbReference>